<dbReference type="EMBL" id="CP118375">
    <property type="protein sequence ID" value="WFD41930.1"/>
    <property type="molecule type" value="Genomic_DNA"/>
</dbReference>
<accession>A0AAF0F6T8</accession>
<sequence length="338" mass="36895">MAHDPSGSQEPRDGKLVSLLVDGDAQGMVHEAKDLRNLFHDILRQTGWLLRERSKKLREGHNVGDSIPNLYPLVEVCKRFIHLAEDLRDQLLLAQTLLEYRLGKTPGSQVPTQAIDTSVTASAGVSSGVLDYSLAQLDPELYQAISSIPLDWEGSGRSTTNATLANLPSMTPSTTLLAPASQPAASIPLTLPGSDANSAINIDSDEDEPKSVPKTSRRGSHTDTDEQQSKRRKIENVADNATDTTDIMSLFSDQLRAADESKKPASSNPADFQKFVSDTTSSVSDLNWLDFESLSQQDSEDPSRFSRLFGTDVNPNLHGLSSLDFSTETPMDQEKKND</sequence>
<evidence type="ECO:0000313" key="3">
    <source>
        <dbReference type="Proteomes" id="UP001214628"/>
    </source>
</evidence>
<evidence type="ECO:0000313" key="2">
    <source>
        <dbReference type="EMBL" id="WFD41930.1"/>
    </source>
</evidence>
<feature type="compositionally biased region" description="Basic and acidic residues" evidence="1">
    <location>
        <begin position="220"/>
        <end position="229"/>
    </location>
</feature>
<gene>
    <name evidence="2" type="ORF">MPSI1_000567</name>
</gene>
<feature type="region of interest" description="Disordered" evidence="1">
    <location>
        <begin position="187"/>
        <end position="241"/>
    </location>
</feature>
<dbReference type="AlphaFoldDB" id="A0AAF0F6T8"/>
<protein>
    <submittedName>
        <fullName evidence="2">Uncharacterized protein</fullName>
    </submittedName>
</protein>
<name>A0AAF0F6T8_9BASI</name>
<organism evidence="2 3">
    <name type="scientific">Malassezia psittaci</name>
    <dbReference type="NCBI Taxonomy" id="1821823"/>
    <lineage>
        <taxon>Eukaryota</taxon>
        <taxon>Fungi</taxon>
        <taxon>Dikarya</taxon>
        <taxon>Basidiomycota</taxon>
        <taxon>Ustilaginomycotina</taxon>
        <taxon>Malasseziomycetes</taxon>
        <taxon>Malasseziales</taxon>
        <taxon>Malasseziaceae</taxon>
        <taxon>Malassezia</taxon>
    </lineage>
</organism>
<feature type="region of interest" description="Disordered" evidence="1">
    <location>
        <begin position="295"/>
        <end position="338"/>
    </location>
</feature>
<reference evidence="2" key="1">
    <citation type="submission" date="2023-02" db="EMBL/GenBank/DDBJ databases">
        <title>Mating type loci evolution in Malassezia.</title>
        <authorList>
            <person name="Coelho M.A."/>
        </authorList>
    </citation>
    <scope>NUCLEOTIDE SEQUENCE</scope>
    <source>
        <strain evidence="2">CBS 14136</strain>
    </source>
</reference>
<evidence type="ECO:0000256" key="1">
    <source>
        <dbReference type="SAM" id="MobiDB-lite"/>
    </source>
</evidence>
<keyword evidence="3" id="KW-1185">Reference proteome</keyword>
<dbReference type="Proteomes" id="UP001214628">
    <property type="component" value="Chromosome 1"/>
</dbReference>
<proteinExistence type="predicted"/>